<dbReference type="Pfam" id="PF16900">
    <property type="entry name" value="REPA_OB_2"/>
    <property type="match status" value="1"/>
</dbReference>
<dbReference type="GO" id="GO:0005524">
    <property type="term" value="F:ATP binding"/>
    <property type="evidence" value="ECO:0007669"/>
    <property type="project" value="UniProtKB-KW"/>
</dbReference>
<keyword evidence="10" id="KW-0862">Zinc</keyword>
<evidence type="ECO:0000313" key="20">
    <source>
        <dbReference type="EMBL" id="CAG8625588.1"/>
    </source>
</evidence>
<evidence type="ECO:0000256" key="6">
    <source>
        <dbReference type="ARBA" id="ARBA00022741"/>
    </source>
</evidence>
<dbReference type="GO" id="GO:0008270">
    <property type="term" value="F:zinc ion binding"/>
    <property type="evidence" value="ECO:0007669"/>
    <property type="project" value="UniProtKB-KW"/>
</dbReference>
<evidence type="ECO:0000256" key="15">
    <source>
        <dbReference type="PROSITE-ProRule" id="PRU00552"/>
    </source>
</evidence>
<dbReference type="InterPro" id="IPR014014">
    <property type="entry name" value="RNA_helicase_DEAD_Q_motif"/>
</dbReference>
<keyword evidence="9" id="KW-0347">Helicase</keyword>
<dbReference type="CDD" id="cd04475">
    <property type="entry name" value="RPA1_DBD_B"/>
    <property type="match status" value="1"/>
</dbReference>
<evidence type="ECO:0000259" key="18">
    <source>
        <dbReference type="PROSITE" id="PS51194"/>
    </source>
</evidence>
<comment type="similarity">
    <text evidence="2">Belongs to the replication factor A protein 1 family.</text>
</comment>
<feature type="domain" description="Helicase C-terminal" evidence="18">
    <location>
        <begin position="126"/>
        <end position="296"/>
    </location>
</feature>
<dbReference type="GO" id="GO:0003724">
    <property type="term" value="F:RNA helicase activity"/>
    <property type="evidence" value="ECO:0007669"/>
    <property type="project" value="InterPro"/>
</dbReference>
<feature type="compositionally biased region" description="Pro residues" evidence="16">
    <location>
        <begin position="481"/>
        <end position="501"/>
    </location>
</feature>
<dbReference type="SUPFAM" id="SSF52540">
    <property type="entry name" value="P-loop containing nucleoside triphosphate hydrolases"/>
    <property type="match status" value="2"/>
</dbReference>
<feature type="domain" description="Helicase ATP-binding" evidence="17">
    <location>
        <begin position="45"/>
        <end position="165"/>
    </location>
</feature>
<dbReference type="PROSITE" id="PS51192">
    <property type="entry name" value="HELICASE_ATP_BIND_1"/>
    <property type="match status" value="1"/>
</dbReference>
<dbReference type="InterPro" id="IPR001650">
    <property type="entry name" value="Helicase_C-like"/>
</dbReference>
<feature type="compositionally biased region" description="Polar residues" evidence="16">
    <location>
        <begin position="527"/>
        <end position="536"/>
    </location>
</feature>
<feature type="non-terminal residue" evidence="20">
    <location>
        <position position="929"/>
    </location>
</feature>
<protein>
    <recommendedName>
        <fullName evidence="3">Replication factor A protein 1</fullName>
    </recommendedName>
</protein>
<dbReference type="GO" id="GO:0005662">
    <property type="term" value="C:DNA replication factor A complex"/>
    <property type="evidence" value="ECO:0007669"/>
    <property type="project" value="UniProtKB-ARBA"/>
</dbReference>
<keyword evidence="12" id="KW-0694">RNA-binding</keyword>
<keyword evidence="8" id="KW-0378">Hydrolase</keyword>
<dbReference type="GO" id="GO:0006260">
    <property type="term" value="P:DNA replication"/>
    <property type="evidence" value="ECO:0007669"/>
    <property type="project" value="UniProtKB-KW"/>
</dbReference>
<comment type="subcellular location">
    <subcellularLocation>
        <location evidence="1">Nucleus</location>
    </subcellularLocation>
</comment>
<evidence type="ECO:0000256" key="4">
    <source>
        <dbReference type="ARBA" id="ARBA00022705"/>
    </source>
</evidence>
<dbReference type="InterPro" id="IPR012340">
    <property type="entry name" value="NA-bd_OB-fold"/>
</dbReference>
<evidence type="ECO:0000313" key="21">
    <source>
        <dbReference type="Proteomes" id="UP000789405"/>
    </source>
</evidence>
<dbReference type="InterPro" id="IPR011545">
    <property type="entry name" value="DEAD/DEAH_box_helicase_dom"/>
</dbReference>
<dbReference type="GO" id="GO:0000781">
    <property type="term" value="C:chromosome, telomeric region"/>
    <property type="evidence" value="ECO:0007669"/>
    <property type="project" value="UniProtKB-ARBA"/>
</dbReference>
<dbReference type="Proteomes" id="UP000789405">
    <property type="component" value="Unassembled WGS sequence"/>
</dbReference>
<organism evidence="20 21">
    <name type="scientific">Dentiscutata erythropus</name>
    <dbReference type="NCBI Taxonomy" id="1348616"/>
    <lineage>
        <taxon>Eukaryota</taxon>
        <taxon>Fungi</taxon>
        <taxon>Fungi incertae sedis</taxon>
        <taxon>Mucoromycota</taxon>
        <taxon>Glomeromycotina</taxon>
        <taxon>Glomeromycetes</taxon>
        <taxon>Diversisporales</taxon>
        <taxon>Gigasporaceae</taxon>
        <taxon>Dentiscutata</taxon>
    </lineage>
</organism>
<dbReference type="FunFam" id="2.40.50.140:FF:000090">
    <property type="entry name" value="Replication protein A subunit"/>
    <property type="match status" value="1"/>
</dbReference>
<dbReference type="OrthoDB" id="1751331at2759"/>
<dbReference type="FunFam" id="2.40.50.140:FF:000064">
    <property type="entry name" value="Replication protein A subunit"/>
    <property type="match status" value="1"/>
</dbReference>
<dbReference type="Pfam" id="PF08646">
    <property type="entry name" value="Rep_fac-A_C"/>
    <property type="match status" value="1"/>
</dbReference>
<dbReference type="GO" id="GO:0007004">
    <property type="term" value="P:telomere maintenance via telomerase"/>
    <property type="evidence" value="ECO:0007669"/>
    <property type="project" value="UniProtKB-ARBA"/>
</dbReference>
<dbReference type="SMART" id="SM00490">
    <property type="entry name" value="HELICc"/>
    <property type="match status" value="1"/>
</dbReference>
<evidence type="ECO:0000256" key="9">
    <source>
        <dbReference type="ARBA" id="ARBA00022806"/>
    </source>
</evidence>
<reference evidence="20" key="1">
    <citation type="submission" date="2021-06" db="EMBL/GenBank/DDBJ databases">
        <authorList>
            <person name="Kallberg Y."/>
            <person name="Tangrot J."/>
            <person name="Rosling A."/>
        </authorList>
    </citation>
    <scope>NUCLEOTIDE SEQUENCE</scope>
    <source>
        <strain evidence="20">MA453B</strain>
    </source>
</reference>
<dbReference type="InterPro" id="IPR014001">
    <property type="entry name" value="Helicase_ATP-bd"/>
</dbReference>
<evidence type="ECO:0000256" key="13">
    <source>
        <dbReference type="ARBA" id="ARBA00023125"/>
    </source>
</evidence>
<evidence type="ECO:0000256" key="10">
    <source>
        <dbReference type="ARBA" id="ARBA00022833"/>
    </source>
</evidence>
<evidence type="ECO:0000256" key="11">
    <source>
        <dbReference type="ARBA" id="ARBA00022840"/>
    </source>
</evidence>
<dbReference type="Pfam" id="PF00270">
    <property type="entry name" value="DEAD"/>
    <property type="match status" value="1"/>
</dbReference>
<dbReference type="InterPro" id="IPR050079">
    <property type="entry name" value="DEAD_box_RNA_helicase"/>
</dbReference>
<keyword evidence="14" id="KW-0539">Nucleus</keyword>
<dbReference type="GO" id="GO:0005829">
    <property type="term" value="C:cytosol"/>
    <property type="evidence" value="ECO:0007669"/>
    <property type="project" value="TreeGrafter"/>
</dbReference>
<feature type="short sequence motif" description="Q motif" evidence="15">
    <location>
        <begin position="14"/>
        <end position="42"/>
    </location>
</feature>
<proteinExistence type="inferred from homology"/>
<dbReference type="AlphaFoldDB" id="A0A9N9D3J6"/>
<dbReference type="GO" id="GO:0016787">
    <property type="term" value="F:hydrolase activity"/>
    <property type="evidence" value="ECO:0007669"/>
    <property type="project" value="UniProtKB-KW"/>
</dbReference>
<gene>
    <name evidence="20" type="ORF">DERYTH_LOCUS8871</name>
</gene>
<comment type="caution">
    <text evidence="20">The sequence shown here is derived from an EMBL/GenBank/DDBJ whole genome shotgun (WGS) entry which is preliminary data.</text>
</comment>
<dbReference type="InterPro" id="IPR027417">
    <property type="entry name" value="P-loop_NTPase"/>
</dbReference>
<evidence type="ECO:0000256" key="1">
    <source>
        <dbReference type="ARBA" id="ARBA00004123"/>
    </source>
</evidence>
<dbReference type="Pfam" id="PF00271">
    <property type="entry name" value="Helicase_C"/>
    <property type="match status" value="1"/>
</dbReference>
<dbReference type="PROSITE" id="PS51194">
    <property type="entry name" value="HELICASE_CTER"/>
    <property type="match status" value="1"/>
</dbReference>
<keyword evidence="4" id="KW-0235">DNA replication</keyword>
<dbReference type="GO" id="GO:0003723">
    <property type="term" value="F:RNA binding"/>
    <property type="evidence" value="ECO:0007669"/>
    <property type="project" value="UniProtKB-KW"/>
</dbReference>
<dbReference type="CDD" id="cd04476">
    <property type="entry name" value="RPA1_DBD_C"/>
    <property type="match status" value="1"/>
</dbReference>
<evidence type="ECO:0000256" key="8">
    <source>
        <dbReference type="ARBA" id="ARBA00022801"/>
    </source>
</evidence>
<accession>A0A9N9D3J6</accession>
<feature type="domain" description="DEAD-box RNA helicase Q" evidence="19">
    <location>
        <begin position="14"/>
        <end position="42"/>
    </location>
</feature>
<dbReference type="PANTHER" id="PTHR47959:SF20">
    <property type="entry name" value="RNA HELICASE"/>
    <property type="match status" value="1"/>
</dbReference>
<evidence type="ECO:0000256" key="7">
    <source>
        <dbReference type="ARBA" id="ARBA00022771"/>
    </source>
</evidence>
<dbReference type="FunFam" id="2.40.50.140:FF:000041">
    <property type="entry name" value="Replication protein A subunit"/>
    <property type="match status" value="1"/>
</dbReference>
<evidence type="ECO:0000256" key="12">
    <source>
        <dbReference type="ARBA" id="ARBA00022884"/>
    </source>
</evidence>
<dbReference type="EMBL" id="CAJVPY010004687">
    <property type="protein sequence ID" value="CAG8625588.1"/>
    <property type="molecule type" value="Genomic_DNA"/>
</dbReference>
<evidence type="ECO:0000256" key="5">
    <source>
        <dbReference type="ARBA" id="ARBA00022723"/>
    </source>
</evidence>
<name>A0A9N9D3J6_9GLOM</name>
<evidence type="ECO:0000259" key="19">
    <source>
        <dbReference type="PROSITE" id="PS51195"/>
    </source>
</evidence>
<dbReference type="InterPro" id="IPR031657">
    <property type="entry name" value="REPA_OB_2"/>
</dbReference>
<dbReference type="SMART" id="SM00487">
    <property type="entry name" value="DEXDc"/>
    <property type="match status" value="1"/>
</dbReference>
<dbReference type="InterPro" id="IPR000629">
    <property type="entry name" value="RNA-helicase_DEAD-box_CS"/>
</dbReference>
<keyword evidence="6" id="KW-0547">Nucleotide-binding</keyword>
<sequence length="929" mass="103645">MSDSTVEGGKKKVTTFKSLGVIEPLCQACEQLKYKFPTEIQAESIPWALQGRDIIGLAQTGSGKTAAFALPILQALWEAPQGLFSCILAPTRELAYQISESFESLGSIIGVMDEADKLLDMDFGPVIDKILKVIPKERHTYLFSATMTTKVAKLQRASLNSPVKIEVSSKTCNDTQRLALLLRNLGFPAIPLHGQLSQSKRLGSLNKFKAGNRNILVATDVASRGLDIPLVDVVINYDIPSNSKDYIHRVGRTARAGRSGKSITLVTQYDVEFYQRIEQVIGKQMELFPIGSKEDVLLLQERVSEAQRIATLEMKEEQQQKKGSKRIRSEGNDDYKDSEDRDLIISSKLSKKAKKAVSEDGPRPESPVLQVVRFSSANQNNPNESLQSRVRVAFSDGQELVSGIIPVNLLRSISGGRLERGQLLRLTHYNCSISQSTKGQQPQKVIVVSNYEVASSELQPIIGNPFPGQDTVTERSRPLAHPIPQPSAPPNPQLPQQPAPTFPRSVPGIQQQMRPPTPTFNGGGIMRSSSNDMRRTSTGLADEGIFPINLLSPYHNKWKIRAVVGSKSDIKLWQNQNGSGKLFNCTLLDESGEIKATGFGQQVDAFYDKLEEGKTGSIIEEVANKNPTDLIKFDFVRIENITQYEKDNTIDVIGMVINVDDIQPITTRTTQKSINKRDLTIVDQSECQITLTLWGQTTEKYGPSLLNTVIACKNVRVGDFQGRTLSAFNGTTLLTDVDIKEARELREWFSMLENGKSFTSLSSSGSVTIDRNEPKKSLIQVKNEKLGNGERADYFSTKATILFIKREGISYPACPTCKKKVLEDGDEWRCEKCSRNYPEPDHRYIMTVSVADFSDHAWFQCFNEGGVNESVDLYEERFDKSCLKSFVFRCRAKTEIYNEQTRIRYTVTGIAPIDYVARTRDLYQAIGQM</sequence>
<dbReference type="PROSITE" id="PS51195">
    <property type="entry name" value="Q_MOTIF"/>
    <property type="match status" value="1"/>
</dbReference>
<feature type="region of interest" description="Disordered" evidence="16">
    <location>
        <begin position="314"/>
        <end position="341"/>
    </location>
</feature>
<keyword evidence="7" id="KW-0863">Zinc-finger</keyword>
<keyword evidence="5" id="KW-0479">Metal-binding</keyword>
<dbReference type="CDD" id="cd18787">
    <property type="entry name" value="SF2_C_DEAD"/>
    <property type="match status" value="1"/>
</dbReference>
<evidence type="ECO:0000256" key="3">
    <source>
        <dbReference type="ARBA" id="ARBA00017351"/>
    </source>
</evidence>
<evidence type="ECO:0000256" key="14">
    <source>
        <dbReference type="ARBA" id="ARBA00023242"/>
    </source>
</evidence>
<dbReference type="InterPro" id="IPR007199">
    <property type="entry name" value="Rep_factor-A_N"/>
</dbReference>
<dbReference type="Gene3D" id="3.40.50.300">
    <property type="entry name" value="P-loop containing nucleotide triphosphate hydrolases"/>
    <property type="match status" value="2"/>
</dbReference>
<dbReference type="CDD" id="cd04474">
    <property type="entry name" value="RPA1_DBD_A"/>
    <property type="match status" value="1"/>
</dbReference>
<dbReference type="InterPro" id="IPR013955">
    <property type="entry name" value="Rep_factor-A_C"/>
</dbReference>
<dbReference type="InterPro" id="IPR047192">
    <property type="entry name" value="Euk_RPA1_DBD_C"/>
</dbReference>
<feature type="region of interest" description="Disordered" evidence="16">
    <location>
        <begin position="461"/>
        <end position="536"/>
    </location>
</feature>
<dbReference type="SUPFAM" id="SSF50249">
    <property type="entry name" value="Nucleic acid-binding proteins"/>
    <property type="match status" value="4"/>
</dbReference>
<keyword evidence="21" id="KW-1185">Reference proteome</keyword>
<keyword evidence="11" id="KW-0067">ATP-binding</keyword>
<evidence type="ECO:0000256" key="2">
    <source>
        <dbReference type="ARBA" id="ARBA00005690"/>
    </source>
</evidence>
<dbReference type="Gene3D" id="2.40.50.140">
    <property type="entry name" value="Nucleic acid-binding proteins"/>
    <property type="match status" value="4"/>
</dbReference>
<evidence type="ECO:0000256" key="16">
    <source>
        <dbReference type="SAM" id="MobiDB-lite"/>
    </source>
</evidence>
<evidence type="ECO:0000259" key="17">
    <source>
        <dbReference type="PROSITE" id="PS51192"/>
    </source>
</evidence>
<dbReference type="PROSITE" id="PS00039">
    <property type="entry name" value="DEAD_ATP_HELICASE"/>
    <property type="match status" value="1"/>
</dbReference>
<dbReference type="PANTHER" id="PTHR47959">
    <property type="entry name" value="ATP-DEPENDENT RNA HELICASE RHLE-RELATED"/>
    <property type="match status" value="1"/>
</dbReference>
<dbReference type="Pfam" id="PF04057">
    <property type="entry name" value="Rep-A_N"/>
    <property type="match status" value="1"/>
</dbReference>
<keyword evidence="13" id="KW-0238">DNA-binding</keyword>
<dbReference type="GO" id="GO:0003677">
    <property type="term" value="F:DNA binding"/>
    <property type="evidence" value="ECO:0007669"/>
    <property type="project" value="UniProtKB-KW"/>
</dbReference>
<feature type="compositionally biased region" description="Basic and acidic residues" evidence="16">
    <location>
        <begin position="327"/>
        <end position="341"/>
    </location>
</feature>